<name>A0A1D8JH30_9BACL</name>
<dbReference type="KEGG" id="surl:BI350_11040"/>
<evidence type="ECO:0000313" key="2">
    <source>
        <dbReference type="Proteomes" id="UP000185746"/>
    </source>
</evidence>
<protein>
    <submittedName>
        <fullName evidence="1">Uncharacterized protein</fullName>
    </submittedName>
</protein>
<evidence type="ECO:0000313" key="1">
    <source>
        <dbReference type="EMBL" id="AOV08019.1"/>
    </source>
</evidence>
<dbReference type="AlphaFoldDB" id="A0A1D8JH30"/>
<dbReference type="RefSeq" id="WP_075528166.1">
    <property type="nucleotide sequence ID" value="NZ_CP017560.1"/>
</dbReference>
<keyword evidence="2" id="KW-1185">Reference proteome</keyword>
<dbReference type="Proteomes" id="UP000185746">
    <property type="component" value="Chromosome"/>
</dbReference>
<gene>
    <name evidence="1" type="ORF">BI350_11040</name>
</gene>
<sequence length="232" mass="27124">MIKSLAVYKLANGEKIFNVEGVLSSSELAIIDRCSLSLSNYDKYKTLFQMVTDNYLDLTQYLDKEEKQTKHNAESIRRVGRTANRLTINYLSSAKLFIELSEKNIKVACGEDSNEFKEWKTATKKEFTENFSYRFLYHLRNFTQHYGFPIGSISSSFTNENKKDITLYFVRDSLISNNYNWQKDVMKDLKQAPEKFPVFKVINDYNGCMARLYQTGVLPTKSEKHTLRNLFR</sequence>
<dbReference type="EMBL" id="CP017560">
    <property type="protein sequence ID" value="AOV08019.1"/>
    <property type="molecule type" value="Genomic_DNA"/>
</dbReference>
<accession>A0A1D8JH30</accession>
<reference evidence="1 2" key="1">
    <citation type="submission" date="2016-09" db="EMBL/GenBank/DDBJ databases">
        <title>Complete genome sequence of the Lysinibacillus sphaericus LMG 22257, a specie of Bacillus with ureolytic activity that can effectively biodeposit calcium carbonate.</title>
        <authorList>
            <person name="Yan W."/>
        </authorList>
    </citation>
    <scope>NUCLEOTIDE SEQUENCE [LARGE SCALE GENOMIC DNA]</scope>
    <source>
        <strain evidence="1 2">LMG 22257</strain>
    </source>
</reference>
<proteinExistence type="predicted"/>
<organism evidence="1 2">
    <name type="scientific">Sporosarcina ureilytica</name>
    <dbReference type="NCBI Taxonomy" id="298596"/>
    <lineage>
        <taxon>Bacteria</taxon>
        <taxon>Bacillati</taxon>
        <taxon>Bacillota</taxon>
        <taxon>Bacilli</taxon>
        <taxon>Bacillales</taxon>
        <taxon>Caryophanaceae</taxon>
        <taxon>Sporosarcina</taxon>
    </lineage>
</organism>